<organism evidence="1 2">
    <name type="scientific">Trichonephila clavata</name>
    <name type="common">Joro spider</name>
    <name type="synonym">Nephila clavata</name>
    <dbReference type="NCBI Taxonomy" id="2740835"/>
    <lineage>
        <taxon>Eukaryota</taxon>
        <taxon>Metazoa</taxon>
        <taxon>Ecdysozoa</taxon>
        <taxon>Arthropoda</taxon>
        <taxon>Chelicerata</taxon>
        <taxon>Arachnida</taxon>
        <taxon>Araneae</taxon>
        <taxon>Araneomorphae</taxon>
        <taxon>Entelegynae</taxon>
        <taxon>Araneoidea</taxon>
        <taxon>Nephilidae</taxon>
        <taxon>Trichonephila</taxon>
    </lineage>
</organism>
<sequence length="146" mass="17303">MALVKIATYFIRAPEILDLEEKYQSKLYLLPDHKWEHVIYQKLSPSSCPTALLNDIAAAIRAMSVENWYWVLDHLGIFSSRRILFCMPLSWNTDGTINRIKTADTLIQSQGIDLVDRFALACNYWCWHEIEEFWKEYQTMNTKQFY</sequence>
<dbReference type="AlphaFoldDB" id="A0A8X6KLJ7"/>
<proteinExistence type="predicted"/>
<comment type="caution">
    <text evidence="1">The sequence shown here is derived from an EMBL/GenBank/DDBJ whole genome shotgun (WGS) entry which is preliminary data.</text>
</comment>
<dbReference type="EMBL" id="BMAO01021774">
    <property type="protein sequence ID" value="GFQ77331.1"/>
    <property type="molecule type" value="Genomic_DNA"/>
</dbReference>
<protein>
    <submittedName>
        <fullName evidence="1">Uncharacterized protein</fullName>
    </submittedName>
</protein>
<accession>A0A8X6KLJ7</accession>
<evidence type="ECO:0000313" key="2">
    <source>
        <dbReference type="Proteomes" id="UP000887116"/>
    </source>
</evidence>
<reference evidence="1" key="1">
    <citation type="submission" date="2020-07" db="EMBL/GenBank/DDBJ databases">
        <title>Multicomponent nature underlies the extraordinary mechanical properties of spider dragline silk.</title>
        <authorList>
            <person name="Kono N."/>
            <person name="Nakamura H."/>
            <person name="Mori M."/>
            <person name="Yoshida Y."/>
            <person name="Ohtoshi R."/>
            <person name="Malay A.D."/>
            <person name="Moran D.A.P."/>
            <person name="Tomita M."/>
            <person name="Numata K."/>
            <person name="Arakawa K."/>
        </authorList>
    </citation>
    <scope>NUCLEOTIDE SEQUENCE</scope>
</reference>
<keyword evidence="2" id="KW-1185">Reference proteome</keyword>
<gene>
    <name evidence="1" type="primary">NCL1_31508</name>
    <name evidence="1" type="ORF">TNCT_364401</name>
</gene>
<evidence type="ECO:0000313" key="1">
    <source>
        <dbReference type="EMBL" id="GFQ77331.1"/>
    </source>
</evidence>
<dbReference type="OrthoDB" id="6437663at2759"/>
<name>A0A8X6KLJ7_TRICU</name>
<dbReference type="Proteomes" id="UP000887116">
    <property type="component" value="Unassembled WGS sequence"/>
</dbReference>